<dbReference type="PROSITE" id="PS50082">
    <property type="entry name" value="WD_REPEATS_2"/>
    <property type="match status" value="4"/>
</dbReference>
<dbReference type="Gene3D" id="2.130.10.10">
    <property type="entry name" value="YVTN repeat-like/Quinoprotein amine dehydrogenase"/>
    <property type="match status" value="2"/>
</dbReference>
<sequence length="335" mass="36348">MKEFEQQYLGSLSDYLTAIAWSPTGKTLAATSAAGEVVLWENGKLATLHTGDGQSVDCVAFSHNGKFLAVGGQDGRVRIWQEGELITTLENSPAWVDKLAWSPNSDLLALGLGRYVQVWDAQKSEIVVTLNFESSSVFGIDWRCDGEYLAIGGYHGVKIWNCQDWNDDPYIVHIPSASLAIAWSGNGKFLAAGNFDQTLAVIEWNNPEPWVMQGFPGKIRQLSWSEPTTEQGAPLIASCSVDGIVVWEKQADNSLGWEARVLTNHLDIVNAIAFAPNSFLLASAGTDGWICLWNDAQEVSQILTGASSGFSCLAWHPQGNLLAAGAESGELIIWS</sequence>
<dbReference type="SMART" id="SM00320">
    <property type="entry name" value="WD40"/>
    <property type="match status" value="8"/>
</dbReference>
<dbReference type="PANTHER" id="PTHR19848">
    <property type="entry name" value="WD40 REPEAT PROTEIN"/>
    <property type="match status" value="1"/>
</dbReference>
<protein>
    <submittedName>
        <fullName evidence="4">WD40 repeat domain-containing protein</fullName>
    </submittedName>
</protein>
<dbReference type="Proteomes" id="UP000667802">
    <property type="component" value="Unassembled WGS sequence"/>
</dbReference>
<gene>
    <name evidence="4" type="ORF">G7B40_005950</name>
</gene>
<evidence type="ECO:0000256" key="2">
    <source>
        <dbReference type="ARBA" id="ARBA00022737"/>
    </source>
</evidence>
<accession>A0AAP5I5E3</accession>
<keyword evidence="5" id="KW-1185">Reference proteome</keyword>
<feature type="repeat" description="WD" evidence="3">
    <location>
        <begin position="262"/>
        <end position="294"/>
    </location>
</feature>
<comment type="caution">
    <text evidence="4">The sequence shown here is derived from an EMBL/GenBank/DDBJ whole genome shotgun (WGS) entry which is preliminary data.</text>
</comment>
<keyword evidence="1 3" id="KW-0853">WD repeat</keyword>
<dbReference type="EMBL" id="JAALHA020000002">
    <property type="protein sequence ID" value="MDR9894114.1"/>
    <property type="molecule type" value="Genomic_DNA"/>
</dbReference>
<organism evidence="4 5">
    <name type="scientific">Aetokthonos hydrillicola Thurmond2011</name>
    <dbReference type="NCBI Taxonomy" id="2712845"/>
    <lineage>
        <taxon>Bacteria</taxon>
        <taxon>Bacillati</taxon>
        <taxon>Cyanobacteriota</taxon>
        <taxon>Cyanophyceae</taxon>
        <taxon>Nostocales</taxon>
        <taxon>Hapalosiphonaceae</taxon>
        <taxon>Aetokthonos</taxon>
    </lineage>
</organism>
<feature type="repeat" description="WD" evidence="3">
    <location>
        <begin position="9"/>
        <end position="41"/>
    </location>
</feature>
<dbReference type="RefSeq" id="WP_243903095.1">
    <property type="nucleotide sequence ID" value="NZ_JAALHA020000002.1"/>
</dbReference>
<dbReference type="AlphaFoldDB" id="A0AAP5I5E3"/>
<dbReference type="PROSITE" id="PS50294">
    <property type="entry name" value="WD_REPEATS_REGION"/>
    <property type="match status" value="3"/>
</dbReference>
<evidence type="ECO:0000313" key="5">
    <source>
        <dbReference type="Proteomes" id="UP000667802"/>
    </source>
</evidence>
<dbReference type="Pfam" id="PF00400">
    <property type="entry name" value="WD40"/>
    <property type="match status" value="7"/>
</dbReference>
<dbReference type="InterPro" id="IPR001680">
    <property type="entry name" value="WD40_rpt"/>
</dbReference>
<dbReference type="InterPro" id="IPR015943">
    <property type="entry name" value="WD40/YVTN_repeat-like_dom_sf"/>
</dbReference>
<dbReference type="InterPro" id="IPR036322">
    <property type="entry name" value="WD40_repeat_dom_sf"/>
</dbReference>
<feature type="repeat" description="WD" evidence="3">
    <location>
        <begin position="49"/>
        <end position="81"/>
    </location>
</feature>
<dbReference type="SUPFAM" id="SSF50978">
    <property type="entry name" value="WD40 repeat-like"/>
    <property type="match status" value="1"/>
</dbReference>
<evidence type="ECO:0000313" key="4">
    <source>
        <dbReference type="EMBL" id="MDR9894114.1"/>
    </source>
</evidence>
<keyword evidence="2" id="KW-0677">Repeat</keyword>
<dbReference type="CDD" id="cd00200">
    <property type="entry name" value="WD40"/>
    <property type="match status" value="1"/>
</dbReference>
<name>A0AAP5I5E3_9CYAN</name>
<proteinExistence type="predicted"/>
<evidence type="ECO:0000256" key="3">
    <source>
        <dbReference type="PROSITE-ProRule" id="PRU00221"/>
    </source>
</evidence>
<evidence type="ECO:0000256" key="1">
    <source>
        <dbReference type="ARBA" id="ARBA00022574"/>
    </source>
</evidence>
<reference evidence="5" key="1">
    <citation type="journal article" date="2021" name="Science">
        <title>Hunting the eagle killer: A cyanobacterial neurotoxin causes vacuolar myelinopathy.</title>
        <authorList>
            <person name="Breinlinger S."/>
            <person name="Phillips T.J."/>
            <person name="Haram B.N."/>
            <person name="Mares J."/>
            <person name="Martinez Yerena J.A."/>
            <person name="Hrouzek P."/>
            <person name="Sobotka R."/>
            <person name="Henderson W.M."/>
            <person name="Schmieder P."/>
            <person name="Williams S.M."/>
            <person name="Lauderdale J.D."/>
            <person name="Wilde H.D."/>
            <person name="Gerrin W."/>
            <person name="Kust A."/>
            <person name="Washington J.W."/>
            <person name="Wagner C."/>
            <person name="Geier B."/>
            <person name="Liebeke M."/>
            <person name="Enke H."/>
            <person name="Niedermeyer T.H.J."/>
            <person name="Wilde S.B."/>
        </authorList>
    </citation>
    <scope>NUCLEOTIDE SEQUENCE [LARGE SCALE GENOMIC DNA]</scope>
    <source>
        <strain evidence="5">Thurmond2011</strain>
    </source>
</reference>
<dbReference type="PANTHER" id="PTHR19848:SF8">
    <property type="entry name" value="F-BOX AND WD REPEAT DOMAIN CONTAINING 7"/>
    <property type="match status" value="1"/>
</dbReference>
<feature type="repeat" description="WD" evidence="3">
    <location>
        <begin position="303"/>
        <end position="335"/>
    </location>
</feature>